<dbReference type="PATRIC" id="fig|42253.5.peg.3950"/>
<name>A0A0K2GHF0_NITMO</name>
<dbReference type="KEGG" id="nmv:NITMOv2_4004"/>
<dbReference type="Proteomes" id="UP000069205">
    <property type="component" value="Chromosome"/>
</dbReference>
<protein>
    <recommendedName>
        <fullName evidence="1">STAS domain-containing protein</fullName>
    </recommendedName>
</protein>
<dbReference type="InterPro" id="IPR036513">
    <property type="entry name" value="STAS_dom_sf"/>
</dbReference>
<gene>
    <name evidence="2" type="ORF">NITMOv2_4004</name>
</gene>
<dbReference type="SUPFAM" id="SSF52091">
    <property type="entry name" value="SpoIIaa-like"/>
    <property type="match status" value="1"/>
</dbReference>
<keyword evidence="3" id="KW-1185">Reference proteome</keyword>
<dbReference type="RefSeq" id="WP_053381257.1">
    <property type="nucleotide sequence ID" value="NZ_CP011801.1"/>
</dbReference>
<dbReference type="AlphaFoldDB" id="A0A0K2GHF0"/>
<sequence length="89" mass="9845">MLKITKLEETQSTVVLKLEGKVTDQWAALLEGECRAFLRHGKRLLLDCAAVSFLDARAVEVLRNLPLHEVTLIGAPDFVTELLQTGGRS</sequence>
<accession>A0A0K2GHF0</accession>
<dbReference type="Pfam" id="PF01740">
    <property type="entry name" value="STAS"/>
    <property type="match status" value="1"/>
</dbReference>
<evidence type="ECO:0000259" key="1">
    <source>
        <dbReference type="PROSITE" id="PS50801"/>
    </source>
</evidence>
<dbReference type="EMBL" id="CP011801">
    <property type="protein sequence ID" value="ALA60388.1"/>
    <property type="molecule type" value="Genomic_DNA"/>
</dbReference>
<dbReference type="Gene3D" id="3.30.750.24">
    <property type="entry name" value="STAS domain"/>
    <property type="match status" value="1"/>
</dbReference>
<reference evidence="2 3" key="1">
    <citation type="journal article" date="2015" name="Proc. Natl. Acad. Sci. U.S.A.">
        <title>Expanded metabolic versatility of ubiquitous nitrite-oxidizing bacteria from the genus Nitrospira.</title>
        <authorList>
            <person name="Koch H."/>
            <person name="Lucker S."/>
            <person name="Albertsen M."/>
            <person name="Kitzinger K."/>
            <person name="Herbold C."/>
            <person name="Spieck E."/>
            <person name="Nielsen P.H."/>
            <person name="Wagner M."/>
            <person name="Daims H."/>
        </authorList>
    </citation>
    <scope>NUCLEOTIDE SEQUENCE [LARGE SCALE GENOMIC DNA]</scope>
    <source>
        <strain evidence="2 3">NSP M-1</strain>
    </source>
</reference>
<dbReference type="PROSITE" id="PS50801">
    <property type="entry name" value="STAS"/>
    <property type="match status" value="1"/>
</dbReference>
<proteinExistence type="predicted"/>
<evidence type="ECO:0000313" key="3">
    <source>
        <dbReference type="Proteomes" id="UP000069205"/>
    </source>
</evidence>
<organism evidence="2 3">
    <name type="scientific">Nitrospira moscoviensis</name>
    <dbReference type="NCBI Taxonomy" id="42253"/>
    <lineage>
        <taxon>Bacteria</taxon>
        <taxon>Pseudomonadati</taxon>
        <taxon>Nitrospirota</taxon>
        <taxon>Nitrospiria</taxon>
        <taxon>Nitrospirales</taxon>
        <taxon>Nitrospiraceae</taxon>
        <taxon>Nitrospira</taxon>
    </lineage>
</organism>
<evidence type="ECO:0000313" key="2">
    <source>
        <dbReference type="EMBL" id="ALA60388.1"/>
    </source>
</evidence>
<dbReference type="STRING" id="42253.NITMOv2_4004"/>
<feature type="domain" description="STAS" evidence="1">
    <location>
        <begin position="3"/>
        <end position="65"/>
    </location>
</feature>
<dbReference type="InterPro" id="IPR002645">
    <property type="entry name" value="STAS_dom"/>
</dbReference>